<dbReference type="GO" id="GO:0003700">
    <property type="term" value="F:DNA-binding transcription factor activity"/>
    <property type="evidence" value="ECO:0007669"/>
    <property type="project" value="InterPro"/>
</dbReference>
<organism evidence="5 6">
    <name type="scientific">Paralcaligenes ureilyticus</name>
    <dbReference type="NCBI Taxonomy" id="627131"/>
    <lineage>
        <taxon>Bacteria</taxon>
        <taxon>Pseudomonadati</taxon>
        <taxon>Pseudomonadota</taxon>
        <taxon>Betaproteobacteria</taxon>
        <taxon>Burkholderiales</taxon>
        <taxon>Alcaligenaceae</taxon>
        <taxon>Paralcaligenes</taxon>
    </lineage>
</organism>
<keyword evidence="1" id="KW-0805">Transcription regulation</keyword>
<reference evidence="5 6" key="1">
    <citation type="submission" date="2019-03" db="EMBL/GenBank/DDBJ databases">
        <title>Genomic Encyclopedia of Type Strains, Phase IV (KMG-IV): sequencing the most valuable type-strain genomes for metagenomic binning, comparative biology and taxonomic classification.</title>
        <authorList>
            <person name="Goeker M."/>
        </authorList>
    </citation>
    <scope>NUCLEOTIDE SEQUENCE [LARGE SCALE GENOMIC DNA]</scope>
    <source>
        <strain evidence="5 6">DSM 24591</strain>
    </source>
</reference>
<dbReference type="PROSITE" id="PS01124">
    <property type="entry name" value="HTH_ARAC_FAMILY_2"/>
    <property type="match status" value="1"/>
</dbReference>
<dbReference type="AlphaFoldDB" id="A0A4V2UX95"/>
<dbReference type="OrthoDB" id="6506763at2"/>
<keyword evidence="6" id="KW-1185">Reference proteome</keyword>
<evidence type="ECO:0000256" key="1">
    <source>
        <dbReference type="ARBA" id="ARBA00023015"/>
    </source>
</evidence>
<dbReference type="InterPro" id="IPR018060">
    <property type="entry name" value="HTH_AraC"/>
</dbReference>
<accession>A0A4V2UX95</accession>
<dbReference type="SUPFAM" id="SSF46689">
    <property type="entry name" value="Homeodomain-like"/>
    <property type="match status" value="1"/>
</dbReference>
<dbReference type="PRINTS" id="PR00032">
    <property type="entry name" value="HTHARAC"/>
</dbReference>
<keyword evidence="3" id="KW-0804">Transcription</keyword>
<dbReference type="PANTHER" id="PTHR47894">
    <property type="entry name" value="HTH-TYPE TRANSCRIPTIONAL REGULATOR GADX"/>
    <property type="match status" value="1"/>
</dbReference>
<evidence type="ECO:0000256" key="3">
    <source>
        <dbReference type="ARBA" id="ARBA00023163"/>
    </source>
</evidence>
<dbReference type="SMART" id="SM00342">
    <property type="entry name" value="HTH_ARAC"/>
    <property type="match status" value="1"/>
</dbReference>
<dbReference type="Gene3D" id="1.10.10.60">
    <property type="entry name" value="Homeodomain-like"/>
    <property type="match status" value="1"/>
</dbReference>
<dbReference type="GO" id="GO:0000976">
    <property type="term" value="F:transcription cis-regulatory region binding"/>
    <property type="evidence" value="ECO:0007669"/>
    <property type="project" value="TreeGrafter"/>
</dbReference>
<dbReference type="InterPro" id="IPR009057">
    <property type="entry name" value="Homeodomain-like_sf"/>
</dbReference>
<proteinExistence type="predicted"/>
<evidence type="ECO:0000313" key="5">
    <source>
        <dbReference type="EMBL" id="TCT02548.1"/>
    </source>
</evidence>
<dbReference type="Pfam" id="PF12625">
    <property type="entry name" value="Arabinose_bd"/>
    <property type="match status" value="1"/>
</dbReference>
<feature type="domain" description="HTH araC/xylS-type" evidence="4">
    <location>
        <begin position="234"/>
        <end position="332"/>
    </location>
</feature>
<evidence type="ECO:0000259" key="4">
    <source>
        <dbReference type="PROSITE" id="PS01124"/>
    </source>
</evidence>
<comment type="caution">
    <text evidence="5">The sequence shown here is derived from an EMBL/GenBank/DDBJ whole genome shotgun (WGS) entry which is preliminary data.</text>
</comment>
<dbReference type="PANTHER" id="PTHR47894:SF1">
    <property type="entry name" value="HTH-TYPE TRANSCRIPTIONAL REGULATOR VQSM"/>
    <property type="match status" value="1"/>
</dbReference>
<dbReference type="EMBL" id="SMAJ01000018">
    <property type="protein sequence ID" value="TCT02548.1"/>
    <property type="molecule type" value="Genomic_DNA"/>
</dbReference>
<evidence type="ECO:0000256" key="2">
    <source>
        <dbReference type="ARBA" id="ARBA00023125"/>
    </source>
</evidence>
<dbReference type="Proteomes" id="UP000295525">
    <property type="component" value="Unassembled WGS sequence"/>
</dbReference>
<sequence length="340" mass="38502">MTVHVPDRFKAANAFWIGLAKIGLTPAAVLSQARLPLAVYDGKKNFVTTAQFFALWRAVGELSADPAAGLKIATQIDVGNRPPSTMAAYYARDYRDALARLARFKQLCSPEELQIKVTKDECVIEPVWLHAREETPPLLTDAAFVSFVELGRRGTGHLVTAKRVELKRSAEATGFYEAYFKGPITFGARRNALVLHATDLHRPFLTYNAELLDMLNPQLERALEERRAQSSISEQVKWIFKRMLAGNRPEISAVARELGLSDRTLQRRIIDDGATFRQLLLEARRELAHEYLNRAEMDVTEVAFLLGYEDSNSFYRAFRTWEGTTPSQLRATLRRSETRQ</sequence>
<keyword evidence="2" id="KW-0238">DNA-binding</keyword>
<dbReference type="GO" id="GO:0005829">
    <property type="term" value="C:cytosol"/>
    <property type="evidence" value="ECO:0007669"/>
    <property type="project" value="TreeGrafter"/>
</dbReference>
<dbReference type="InterPro" id="IPR020449">
    <property type="entry name" value="Tscrpt_reg_AraC-type_HTH"/>
</dbReference>
<gene>
    <name evidence="5" type="ORF">EDC26_11846</name>
</gene>
<dbReference type="Pfam" id="PF12833">
    <property type="entry name" value="HTH_18"/>
    <property type="match status" value="1"/>
</dbReference>
<protein>
    <submittedName>
        <fullName evidence="5">AraC family transcriptional regulator</fullName>
    </submittedName>
</protein>
<name>A0A4V2UX95_9BURK</name>
<evidence type="ECO:0000313" key="6">
    <source>
        <dbReference type="Proteomes" id="UP000295525"/>
    </source>
</evidence>
<dbReference type="InterPro" id="IPR032687">
    <property type="entry name" value="AraC-type_N"/>
</dbReference>
<dbReference type="RefSeq" id="WP_132585018.1">
    <property type="nucleotide sequence ID" value="NZ_SMAJ01000018.1"/>
</dbReference>